<dbReference type="SUPFAM" id="SSF53335">
    <property type="entry name" value="S-adenosyl-L-methionine-dependent methyltransferases"/>
    <property type="match status" value="1"/>
</dbReference>
<evidence type="ECO:0000256" key="1">
    <source>
        <dbReference type="ARBA" id="ARBA00022603"/>
    </source>
</evidence>
<dbReference type="GO" id="GO:0032259">
    <property type="term" value="P:methylation"/>
    <property type="evidence" value="ECO:0007669"/>
    <property type="project" value="UniProtKB-KW"/>
</dbReference>
<dbReference type="EMBL" id="CP030926">
    <property type="protein sequence ID" value="AXN41824.1"/>
    <property type="molecule type" value="Genomic_DNA"/>
</dbReference>
<keyword evidence="2" id="KW-0808">Transferase</keyword>
<dbReference type="Pfam" id="PF00145">
    <property type="entry name" value="DNA_methylase"/>
    <property type="match status" value="1"/>
</dbReference>
<dbReference type="Proteomes" id="UP000260457">
    <property type="component" value="Chromosome"/>
</dbReference>
<dbReference type="InterPro" id="IPR029063">
    <property type="entry name" value="SAM-dependent_MTases_sf"/>
</dbReference>
<evidence type="ECO:0000256" key="2">
    <source>
        <dbReference type="ARBA" id="ARBA00022679"/>
    </source>
</evidence>
<accession>A0ABN5NB40</accession>
<evidence type="ECO:0000256" key="3">
    <source>
        <dbReference type="ARBA" id="ARBA00022747"/>
    </source>
</evidence>
<sequence>MKILELFAGTRSIGKAFEAAGHEVYSVEWDEKHGNIDWYADIGTITAQDILERFGKPDVIWCSPDCTSYSIAAISHHRTREEDGNLAPKSEYAKFCDGVNANVLTLIRELDPTYYFIENPRGGMRKMRFMDGIPRHTVTYCQYGDDRMKPTDLWTNHPAPNFRPMCKNGQPCHEAAPRGSKTGTQGRKNAMERSRIPNELCEHIVKICEGDLTGEVAE</sequence>
<dbReference type="Gene3D" id="3.40.50.150">
    <property type="entry name" value="Vaccinia Virus protein VP39"/>
    <property type="match status" value="1"/>
</dbReference>
<keyword evidence="5" id="KW-1185">Reference proteome</keyword>
<proteinExistence type="predicted"/>
<name>A0ABN5NB40_9BACI</name>
<evidence type="ECO:0000313" key="4">
    <source>
        <dbReference type="EMBL" id="AXN41824.1"/>
    </source>
</evidence>
<dbReference type="GO" id="GO:0008168">
    <property type="term" value="F:methyltransferase activity"/>
    <property type="evidence" value="ECO:0007669"/>
    <property type="project" value="UniProtKB-KW"/>
</dbReference>
<gene>
    <name evidence="4" type="ORF">DTO10_16690</name>
</gene>
<reference evidence="4 5" key="1">
    <citation type="submission" date="2018-07" db="EMBL/GenBank/DDBJ databases">
        <title>The molecular basis for the intramolecular migration of carboxyl group in the catabolism of para-hydroxybenzoate via gentisate.</title>
        <authorList>
            <person name="Zhao H."/>
            <person name="Xu Y."/>
            <person name="Lin S."/>
            <person name="Spain J.C."/>
            <person name="Zhou N.-Y."/>
        </authorList>
    </citation>
    <scope>NUCLEOTIDE SEQUENCE [LARGE SCALE GENOMIC DNA]</scope>
    <source>
        <strain evidence="4 5">PHB-7a</strain>
    </source>
</reference>
<evidence type="ECO:0000313" key="5">
    <source>
        <dbReference type="Proteomes" id="UP000260457"/>
    </source>
</evidence>
<keyword evidence="3" id="KW-0680">Restriction system</keyword>
<protein>
    <submittedName>
        <fullName evidence="4">DNA cytosine methyltransferase</fullName>
    </submittedName>
</protein>
<organism evidence="4 5">
    <name type="scientific">Peribacillus butanolivorans</name>
    <dbReference type="NCBI Taxonomy" id="421767"/>
    <lineage>
        <taxon>Bacteria</taxon>
        <taxon>Bacillati</taxon>
        <taxon>Bacillota</taxon>
        <taxon>Bacilli</taxon>
        <taxon>Bacillales</taxon>
        <taxon>Bacillaceae</taxon>
        <taxon>Peribacillus</taxon>
    </lineage>
</organism>
<dbReference type="InterPro" id="IPR001525">
    <property type="entry name" value="C5_MeTfrase"/>
</dbReference>
<keyword evidence="1 4" id="KW-0489">Methyltransferase</keyword>